<dbReference type="AlphaFoldDB" id="A0A8J2S822"/>
<evidence type="ECO:0000313" key="13">
    <source>
        <dbReference type="EMBL" id="CAH0111342.1"/>
    </source>
</evidence>
<evidence type="ECO:0000256" key="10">
    <source>
        <dbReference type="ARBA" id="ARBA00023136"/>
    </source>
</evidence>
<dbReference type="OrthoDB" id="9992197at2759"/>
<accession>A0A8J2S822</accession>
<evidence type="ECO:0000256" key="12">
    <source>
        <dbReference type="PIRSR" id="PIRSR619342-50"/>
    </source>
</evidence>
<evidence type="ECO:0000256" key="8">
    <source>
        <dbReference type="ARBA" id="ARBA00022982"/>
    </source>
</evidence>
<evidence type="ECO:0000256" key="3">
    <source>
        <dbReference type="ARBA" id="ARBA00004637"/>
    </source>
</evidence>
<dbReference type="PANTHER" id="PTHR21268:SF2">
    <property type="entry name" value="NADH DEHYDROGENASE [UBIQUINONE] IRON-SULFUR PROTEIN 5"/>
    <property type="match status" value="1"/>
</dbReference>
<dbReference type="InterPro" id="IPR019342">
    <property type="entry name" value="NADH_UbQ_OxRdtase_FeS-su5"/>
</dbReference>
<dbReference type="Proteomes" id="UP000789390">
    <property type="component" value="Unassembled WGS sequence"/>
</dbReference>
<name>A0A8J2S822_9CRUS</name>
<gene>
    <name evidence="13" type="ORF">DGAL_LOCUS14982</name>
</gene>
<comment type="subcellular location">
    <subcellularLocation>
        <location evidence="3">Mitochondrion inner membrane</location>
        <topology evidence="3">Peripheral membrane protein</topology>
    </subcellularLocation>
    <subcellularLocation>
        <location evidence="2">Mitochondrion intermembrane space</location>
    </subcellularLocation>
</comment>
<evidence type="ECO:0000256" key="11">
    <source>
        <dbReference type="ARBA" id="ARBA00023157"/>
    </source>
</evidence>
<dbReference type="Pfam" id="PF10200">
    <property type="entry name" value="Ndufs5"/>
    <property type="match status" value="1"/>
</dbReference>
<evidence type="ECO:0000313" key="14">
    <source>
        <dbReference type="Proteomes" id="UP000789390"/>
    </source>
</evidence>
<feature type="disulfide bond" evidence="12">
    <location>
        <begin position="29"/>
        <end position="62"/>
    </location>
</feature>
<evidence type="ECO:0000256" key="1">
    <source>
        <dbReference type="ARBA" id="ARBA00003195"/>
    </source>
</evidence>
<evidence type="ECO:0000256" key="7">
    <source>
        <dbReference type="ARBA" id="ARBA00022792"/>
    </source>
</evidence>
<evidence type="ECO:0000256" key="4">
    <source>
        <dbReference type="ARBA" id="ARBA00007372"/>
    </source>
</evidence>
<evidence type="ECO:0000256" key="5">
    <source>
        <dbReference type="ARBA" id="ARBA00022448"/>
    </source>
</evidence>
<organism evidence="13 14">
    <name type="scientific">Daphnia galeata</name>
    <dbReference type="NCBI Taxonomy" id="27404"/>
    <lineage>
        <taxon>Eukaryota</taxon>
        <taxon>Metazoa</taxon>
        <taxon>Ecdysozoa</taxon>
        <taxon>Arthropoda</taxon>
        <taxon>Crustacea</taxon>
        <taxon>Branchiopoda</taxon>
        <taxon>Diplostraca</taxon>
        <taxon>Cladocera</taxon>
        <taxon>Anomopoda</taxon>
        <taxon>Daphniidae</taxon>
        <taxon>Daphnia</taxon>
    </lineage>
</organism>
<reference evidence="13" key="1">
    <citation type="submission" date="2021-11" db="EMBL/GenBank/DDBJ databases">
        <authorList>
            <person name="Schell T."/>
        </authorList>
    </citation>
    <scope>NUCLEOTIDE SEQUENCE</scope>
    <source>
        <strain evidence="13">M5</strain>
    </source>
</reference>
<keyword evidence="6" id="KW-0679">Respiratory chain</keyword>
<dbReference type="PANTHER" id="PTHR21268">
    <property type="entry name" value="NADH DEHYDROGENASE [UBIQUINONE] IRON-SULFUR PROTEIN 5"/>
    <property type="match status" value="1"/>
</dbReference>
<keyword evidence="5" id="KW-0813">Transport</keyword>
<proteinExistence type="inferred from homology"/>
<keyword evidence="14" id="KW-1185">Reference proteome</keyword>
<keyword evidence="7" id="KW-0999">Mitochondrion inner membrane</keyword>
<protein>
    <recommendedName>
        <fullName evidence="15">NADH dehydrogenase [ubiquinone] iron-sulfur protein 5</fullName>
    </recommendedName>
</protein>
<keyword evidence="8" id="KW-0249">Electron transport</keyword>
<dbReference type="EMBL" id="CAKKLH010000313">
    <property type="protein sequence ID" value="CAH0111342.1"/>
    <property type="molecule type" value="Genomic_DNA"/>
</dbReference>
<dbReference type="GO" id="GO:0005743">
    <property type="term" value="C:mitochondrial inner membrane"/>
    <property type="evidence" value="ECO:0007669"/>
    <property type="project" value="UniProtKB-SubCell"/>
</dbReference>
<feature type="disulfide bond" evidence="12">
    <location>
        <begin position="39"/>
        <end position="52"/>
    </location>
</feature>
<keyword evidence="11 12" id="KW-1015">Disulfide bond</keyword>
<sequence length="103" mass="12130">MANLVEPILRTRFTDMSAPLFSYQYDHPCKDFEIRFVTCMEAYGKSLGPKKCMDLKLDLNECVYNDKQMFRVLAMKHERARQYKAGERKAEDYYGPTPKPDSF</sequence>
<evidence type="ECO:0000256" key="6">
    <source>
        <dbReference type="ARBA" id="ARBA00022660"/>
    </source>
</evidence>
<comment type="function">
    <text evidence="1">Accessory subunit of the mitochondrial membrane respiratory chain NADH dehydrogenase (Complex I), that is believed not to be involved in catalysis. Complex I functions in the transfer of electrons from NADH to the respiratory chain. The immediate electron acceptor for the enzyme is believed to be ubiquinone.</text>
</comment>
<keyword evidence="10" id="KW-0472">Membrane</keyword>
<comment type="caution">
    <text evidence="13">The sequence shown here is derived from an EMBL/GenBank/DDBJ whole genome shotgun (WGS) entry which is preliminary data.</text>
</comment>
<evidence type="ECO:0008006" key="15">
    <source>
        <dbReference type="Google" id="ProtNLM"/>
    </source>
</evidence>
<comment type="similarity">
    <text evidence="4">Belongs to the complex I NDUFS5 subunit family.</text>
</comment>
<keyword evidence="9" id="KW-0496">Mitochondrion</keyword>
<evidence type="ECO:0000256" key="9">
    <source>
        <dbReference type="ARBA" id="ARBA00023128"/>
    </source>
</evidence>
<evidence type="ECO:0000256" key="2">
    <source>
        <dbReference type="ARBA" id="ARBA00004569"/>
    </source>
</evidence>
<dbReference type="GO" id="GO:0005758">
    <property type="term" value="C:mitochondrial intermembrane space"/>
    <property type="evidence" value="ECO:0007669"/>
    <property type="project" value="UniProtKB-SubCell"/>
</dbReference>